<dbReference type="GO" id="GO:0008381">
    <property type="term" value="F:mechanosensitive monoatomic ion channel activity"/>
    <property type="evidence" value="ECO:0007669"/>
    <property type="project" value="InterPro"/>
</dbReference>
<evidence type="ECO:0000259" key="11">
    <source>
        <dbReference type="Pfam" id="PF00924"/>
    </source>
</evidence>
<evidence type="ECO:0000256" key="5">
    <source>
        <dbReference type="ARBA" id="ARBA00022989"/>
    </source>
</evidence>
<dbReference type="Pfam" id="PF00924">
    <property type="entry name" value="MS_channel_2nd"/>
    <property type="match status" value="1"/>
</dbReference>
<evidence type="ECO:0000313" key="13">
    <source>
        <dbReference type="Proteomes" id="UP000182124"/>
    </source>
</evidence>
<dbReference type="PANTHER" id="PTHR30414:SF0">
    <property type="entry name" value="MINICONDUCTANCE MECHANOSENSITIVE CHANNEL YBDG"/>
    <property type="match status" value="1"/>
</dbReference>
<keyword evidence="4 10" id="KW-0812">Transmembrane</keyword>
<evidence type="ECO:0000256" key="1">
    <source>
        <dbReference type="ARBA" id="ARBA00004429"/>
    </source>
</evidence>
<feature type="transmembrane region" description="Helical" evidence="10">
    <location>
        <begin position="105"/>
        <end position="123"/>
    </location>
</feature>
<keyword evidence="3" id="KW-0997">Cell inner membrane</keyword>
<comment type="subcellular location">
    <subcellularLocation>
        <location evidence="1">Cell inner membrane</location>
        <topology evidence="1">Multi-pass membrane protein</topology>
    </subcellularLocation>
</comment>
<evidence type="ECO:0000256" key="7">
    <source>
        <dbReference type="ARBA" id="ARBA00023136"/>
    </source>
</evidence>
<keyword evidence="7 10" id="KW-0472">Membrane</keyword>
<feature type="transmembrane region" description="Helical" evidence="10">
    <location>
        <begin position="144"/>
        <end position="165"/>
    </location>
</feature>
<dbReference type="Gene3D" id="2.30.30.60">
    <property type="match status" value="1"/>
</dbReference>
<dbReference type="eggNOG" id="COG0668">
    <property type="taxonomic scope" value="Bacteria"/>
</dbReference>
<dbReference type="GO" id="GO:0005886">
    <property type="term" value="C:plasma membrane"/>
    <property type="evidence" value="ECO:0007669"/>
    <property type="project" value="UniProtKB-SubCell"/>
</dbReference>
<dbReference type="SUPFAM" id="SSF50182">
    <property type="entry name" value="Sm-like ribonucleoproteins"/>
    <property type="match status" value="1"/>
</dbReference>
<dbReference type="InterPro" id="IPR006685">
    <property type="entry name" value="MscS_channel_2nd"/>
</dbReference>
<dbReference type="STRING" id="329186.SAMN02927925_01178"/>
<keyword evidence="2" id="KW-1003">Cell membrane</keyword>
<evidence type="ECO:0000256" key="9">
    <source>
        <dbReference type="ARBA" id="ARBA00093659"/>
    </source>
</evidence>
<sequence>MKIFNWAYKILKSWDFNDNLAEYINLAINIVVLIVVAYILDYIFKKILIILMAIVAERTKSTFDDFLVANKTAKYVAHLFTLFFVYETVPIILKEFVYWEGFFTKGVKFYIIVLSLWIIRSVFHSLKDYLKGQPKYKDKPIDSYIQVIMITLWVYGIVYFILILFNLRLEQLLATFGAISALIILIFRDTILGFVASIQVTVNDMVRIGDWITMEKYGADGDVVEINLATVKVQNFDNTITTIPTYFLISDSFKNWRGMLDSDGRRLKRSILLKSSSIRFLNEEEIENLKKIQLLAPYIDHRQSDIVKFNTANNIDKSILINGRNLTNFGLFRKYIDQYIANHPGINKDMLFMCRQLQPTQNGMPLEIYAFVKDKSLLQYEHIMADIFDHILASVRYFDMEINETGAIKIEY</sequence>
<evidence type="ECO:0000256" key="2">
    <source>
        <dbReference type="ARBA" id="ARBA00022475"/>
    </source>
</evidence>
<keyword evidence="5 10" id="KW-1133">Transmembrane helix</keyword>
<feature type="transmembrane region" description="Helical" evidence="10">
    <location>
        <begin position="23"/>
        <end position="44"/>
    </location>
</feature>
<evidence type="ECO:0000313" key="12">
    <source>
        <dbReference type="EMBL" id="SCX07488.1"/>
    </source>
</evidence>
<evidence type="ECO:0000256" key="6">
    <source>
        <dbReference type="ARBA" id="ARBA00023016"/>
    </source>
</evidence>
<keyword evidence="6" id="KW-0346">Stress response</keyword>
<feature type="transmembrane region" description="Helical" evidence="10">
    <location>
        <begin position="75"/>
        <end position="93"/>
    </location>
</feature>
<dbReference type="RefSeq" id="WP_023576752.1">
    <property type="nucleotide sequence ID" value="NZ_CBCSBQ010000007.1"/>
</dbReference>
<dbReference type="PANTHER" id="PTHR30414">
    <property type="entry name" value="MINICONDUCTANCE MECHANOSENSITIVE CHANNEL YBDG"/>
    <property type="match status" value="1"/>
</dbReference>
<dbReference type="AlphaFoldDB" id="A0A1G4VIZ8"/>
<evidence type="ECO:0000256" key="10">
    <source>
        <dbReference type="SAM" id="Phobius"/>
    </source>
</evidence>
<dbReference type="Proteomes" id="UP000182124">
    <property type="component" value="Unassembled WGS sequence"/>
</dbReference>
<dbReference type="InterPro" id="IPR010920">
    <property type="entry name" value="LSM_dom_sf"/>
</dbReference>
<evidence type="ECO:0000256" key="4">
    <source>
        <dbReference type="ARBA" id="ARBA00022692"/>
    </source>
</evidence>
<feature type="domain" description="Mechanosensitive ion channel MscS" evidence="11">
    <location>
        <begin position="189"/>
        <end position="257"/>
    </location>
</feature>
<protein>
    <recommendedName>
        <fullName evidence="8">Mechanosensing system component YbdG</fullName>
    </recommendedName>
    <alternativeName>
        <fullName evidence="9">Mechanosensitive channel homolog YbdG</fullName>
    </alternativeName>
</protein>
<gene>
    <name evidence="12" type="ORF">SAMN02927925_01178</name>
</gene>
<reference evidence="12 13" key="1">
    <citation type="submission" date="2016-10" db="EMBL/GenBank/DDBJ databases">
        <authorList>
            <person name="de Groot N.N."/>
        </authorList>
    </citation>
    <scope>NUCLEOTIDE SEQUENCE [LARGE SCALE GENOMIC DNA]</scope>
    <source>
        <strain evidence="12 13">CGMCC 1.3801</strain>
    </source>
</reference>
<organism evidence="12 13">
    <name type="scientific">Flavobacterium saliperosum</name>
    <dbReference type="NCBI Taxonomy" id="329186"/>
    <lineage>
        <taxon>Bacteria</taxon>
        <taxon>Pseudomonadati</taxon>
        <taxon>Bacteroidota</taxon>
        <taxon>Flavobacteriia</taxon>
        <taxon>Flavobacteriales</taxon>
        <taxon>Flavobacteriaceae</taxon>
        <taxon>Flavobacterium</taxon>
    </lineage>
</organism>
<dbReference type="InterPro" id="IPR030192">
    <property type="entry name" value="YbdG"/>
</dbReference>
<dbReference type="FunFam" id="2.30.30.60:FF:000002">
    <property type="entry name" value="Mechanosensitive ion channel family protein"/>
    <property type="match status" value="1"/>
</dbReference>
<accession>A0A1G4VIZ8</accession>
<evidence type="ECO:0000256" key="3">
    <source>
        <dbReference type="ARBA" id="ARBA00022519"/>
    </source>
</evidence>
<feature type="transmembrane region" description="Helical" evidence="10">
    <location>
        <begin position="171"/>
        <end position="187"/>
    </location>
</feature>
<name>A0A1G4VIZ8_9FLAO</name>
<proteinExistence type="predicted"/>
<dbReference type="GO" id="GO:0071470">
    <property type="term" value="P:cellular response to osmotic stress"/>
    <property type="evidence" value="ECO:0007669"/>
    <property type="project" value="InterPro"/>
</dbReference>
<evidence type="ECO:0000256" key="8">
    <source>
        <dbReference type="ARBA" id="ARBA00093630"/>
    </source>
</evidence>
<dbReference type="InterPro" id="IPR023408">
    <property type="entry name" value="MscS_beta-dom_sf"/>
</dbReference>
<dbReference type="EMBL" id="FMTY01000002">
    <property type="protein sequence ID" value="SCX07488.1"/>
    <property type="molecule type" value="Genomic_DNA"/>
</dbReference>